<evidence type="ECO:0000313" key="1">
    <source>
        <dbReference type="EMBL" id="KAI8535867.1"/>
    </source>
</evidence>
<keyword evidence="2" id="KW-1185">Reference proteome</keyword>
<comment type="caution">
    <text evidence="1">The sequence shown here is derived from an EMBL/GenBank/DDBJ whole genome shotgun (WGS) entry which is preliminary data.</text>
</comment>
<dbReference type="EMBL" id="CM046397">
    <property type="protein sequence ID" value="KAI8535867.1"/>
    <property type="molecule type" value="Genomic_DNA"/>
</dbReference>
<name>A0ACC0M4R5_RHOML</name>
<evidence type="ECO:0000313" key="2">
    <source>
        <dbReference type="Proteomes" id="UP001062846"/>
    </source>
</evidence>
<proteinExistence type="predicted"/>
<accession>A0ACC0M4R5</accession>
<reference evidence="1" key="1">
    <citation type="submission" date="2022-02" db="EMBL/GenBank/DDBJ databases">
        <title>Plant Genome Project.</title>
        <authorList>
            <person name="Zhang R.-G."/>
        </authorList>
    </citation>
    <scope>NUCLEOTIDE SEQUENCE</scope>
    <source>
        <strain evidence="1">AT1</strain>
    </source>
</reference>
<protein>
    <submittedName>
        <fullName evidence="1">Uncharacterized protein</fullName>
    </submittedName>
</protein>
<organism evidence="1 2">
    <name type="scientific">Rhododendron molle</name>
    <name type="common">Chinese azalea</name>
    <name type="synonym">Azalea mollis</name>
    <dbReference type="NCBI Taxonomy" id="49168"/>
    <lineage>
        <taxon>Eukaryota</taxon>
        <taxon>Viridiplantae</taxon>
        <taxon>Streptophyta</taxon>
        <taxon>Embryophyta</taxon>
        <taxon>Tracheophyta</taxon>
        <taxon>Spermatophyta</taxon>
        <taxon>Magnoliopsida</taxon>
        <taxon>eudicotyledons</taxon>
        <taxon>Gunneridae</taxon>
        <taxon>Pentapetalae</taxon>
        <taxon>asterids</taxon>
        <taxon>Ericales</taxon>
        <taxon>Ericaceae</taxon>
        <taxon>Ericoideae</taxon>
        <taxon>Rhodoreae</taxon>
        <taxon>Rhododendron</taxon>
    </lineage>
</organism>
<dbReference type="Proteomes" id="UP001062846">
    <property type="component" value="Chromosome 10"/>
</dbReference>
<sequence>MGRDDLYITVPSFFRCPISLDVMKSPVSLCTGVTYDRSSIQRWLDGGNNTCPATMQVLQTKDFVPNHNLQRLIRIWSDSALTRRPSDPTRNNPPPPITRDQARNLVTEIQNSNSNPNPNLFDAITKLVSFAKDSDQNRKLLATTDRFLPVLVEILTNSNSSIMIIGNSMNYIEELFVLLELVLREYRDRDIVTKLIVEKRGPVKSLMISVLKQGSLASRVAVARVLESIATDADQSKSFFAEQSECDDVVWELFRLMSTESDSVAIEAALSALICVAKLKRIRVRLVRLGCVKALAKLLCNPNSSAGVNERVLRLLETVSSCKEGRAEMCRDESCVAAVVRRMLKVSAAATESAVAVLWSLCYLFREEAAAEAVGRSNGVTKILLIMQSNCSPAVKQMAGDLLKVFRVNSKSCLSSYDTKTTHIMPF</sequence>
<gene>
    <name evidence="1" type="ORF">RHMOL_Rhmol10G0207500</name>
</gene>